<reference evidence="3 4" key="1">
    <citation type="submission" date="2021-03" db="EMBL/GenBank/DDBJ databases">
        <title>Genomic Encyclopedia of Type Strains, Phase IV (KMG-IV): sequencing the most valuable type-strain genomes for metagenomic binning, comparative biology and taxonomic classification.</title>
        <authorList>
            <person name="Goeker M."/>
        </authorList>
    </citation>
    <scope>NUCLEOTIDE SEQUENCE [LARGE SCALE GENOMIC DNA]</scope>
    <source>
        <strain evidence="3 4">DSM 101953</strain>
    </source>
</reference>
<keyword evidence="4" id="KW-1185">Reference proteome</keyword>
<comment type="caution">
    <text evidence="3">The sequence shown here is derived from an EMBL/GenBank/DDBJ whole genome shotgun (WGS) entry which is preliminary data.</text>
</comment>
<feature type="compositionally biased region" description="Low complexity" evidence="1">
    <location>
        <begin position="186"/>
        <end position="195"/>
    </location>
</feature>
<feature type="compositionally biased region" description="Gly residues" evidence="1">
    <location>
        <begin position="76"/>
        <end position="85"/>
    </location>
</feature>
<name>A0ABS4NR05_9BACL</name>
<feature type="region of interest" description="Disordered" evidence="1">
    <location>
        <begin position="166"/>
        <end position="196"/>
    </location>
</feature>
<feature type="region of interest" description="Disordered" evidence="1">
    <location>
        <begin position="34"/>
        <end position="85"/>
    </location>
</feature>
<evidence type="ECO:0000256" key="2">
    <source>
        <dbReference type="SAM" id="SignalP"/>
    </source>
</evidence>
<keyword evidence="2" id="KW-0732">Signal</keyword>
<dbReference type="RefSeq" id="WP_209873438.1">
    <property type="nucleotide sequence ID" value="NZ_JAGGLV010000007.1"/>
</dbReference>
<evidence type="ECO:0000313" key="4">
    <source>
        <dbReference type="Proteomes" id="UP000773462"/>
    </source>
</evidence>
<proteinExistence type="predicted"/>
<evidence type="ECO:0000256" key="1">
    <source>
        <dbReference type="SAM" id="MobiDB-lite"/>
    </source>
</evidence>
<evidence type="ECO:0000313" key="3">
    <source>
        <dbReference type="EMBL" id="MBP2112492.1"/>
    </source>
</evidence>
<feature type="chain" id="PRO_5045205876" description="LysM domain-containing protein" evidence="2">
    <location>
        <begin position="36"/>
        <end position="293"/>
    </location>
</feature>
<feature type="compositionally biased region" description="Low complexity" evidence="1">
    <location>
        <begin position="34"/>
        <end position="62"/>
    </location>
</feature>
<dbReference type="EMBL" id="JAGGLV010000007">
    <property type="protein sequence ID" value="MBP2112492.1"/>
    <property type="molecule type" value="Genomic_DNA"/>
</dbReference>
<dbReference type="Proteomes" id="UP000773462">
    <property type="component" value="Unassembled WGS sequence"/>
</dbReference>
<feature type="signal peptide" evidence="2">
    <location>
        <begin position="1"/>
        <end position="35"/>
    </location>
</feature>
<accession>A0ABS4NR05</accession>
<evidence type="ECO:0008006" key="5">
    <source>
        <dbReference type="Google" id="ProtNLM"/>
    </source>
</evidence>
<protein>
    <recommendedName>
        <fullName evidence="5">LysM domain-containing protein</fullName>
    </recommendedName>
</protein>
<sequence>MTSPRNLFTPKASKLLAGTLTAALLLSTGGLSAFAASSPSATSVSSPAPLLPAPEAGLPPAGTEQLSPPAGPPDGPGLGGPGLGGIETSDLLAALGLSASGLRTALESGSSLSAIAKQQNVDSQKLLQLAANAIEARLSQEYKDGRITESVYKSRLSEVSKRAASLLNQTRPKPPMPGSAPADTAELPPLGPGLESLDRSELAGLLGTSTSQLASGLGSGQSLAELAGTSATSTQKLMDLVAVALTQDLKERLARGELWADEYSAELANVQTRAADLVQHVHPQPPHLRLNDK</sequence>
<organism evidence="3 4">
    <name type="scientific">Paenibacillus silagei</name>
    <dbReference type="NCBI Taxonomy" id="1670801"/>
    <lineage>
        <taxon>Bacteria</taxon>
        <taxon>Bacillati</taxon>
        <taxon>Bacillota</taxon>
        <taxon>Bacilli</taxon>
        <taxon>Bacillales</taxon>
        <taxon>Paenibacillaceae</taxon>
        <taxon>Paenibacillus</taxon>
    </lineage>
</organism>
<gene>
    <name evidence="3" type="ORF">J2Z70_002646</name>
</gene>